<dbReference type="EMBL" id="KZ679262">
    <property type="protein sequence ID" value="PTB41018.1"/>
    <property type="molecule type" value="Genomic_DNA"/>
</dbReference>
<keyword evidence="5" id="KW-1185">Reference proteome</keyword>
<reference evidence="4 5" key="1">
    <citation type="submission" date="2016-07" db="EMBL/GenBank/DDBJ databases">
        <title>Multiple horizontal gene transfer events from other fungi enriched the ability of initially mycotrophic Trichoderma (Ascomycota) to feed on dead plant biomass.</title>
        <authorList>
            <consortium name="DOE Joint Genome Institute"/>
            <person name="Aerts A."/>
            <person name="Atanasova L."/>
            <person name="Chenthamara K."/>
            <person name="Zhang J."/>
            <person name="Grujic M."/>
            <person name="Henrissat B."/>
            <person name="Kuo A."/>
            <person name="Salamov A."/>
            <person name="Lipzen A."/>
            <person name="Labutti K."/>
            <person name="Barry K."/>
            <person name="Miao Y."/>
            <person name="Rahimi M.J."/>
            <person name="Shen Q."/>
            <person name="Grigoriev I.V."/>
            <person name="Kubicek C.P."/>
            <person name="Druzhinina I.S."/>
        </authorList>
    </citation>
    <scope>NUCLEOTIDE SEQUENCE [LARGE SCALE GENOMIC DNA]</scope>
    <source>
        <strain evidence="4 5">CBS 433.97</strain>
    </source>
</reference>
<evidence type="ECO:0000256" key="1">
    <source>
        <dbReference type="ARBA" id="ARBA00022679"/>
    </source>
</evidence>
<dbReference type="PANTHER" id="PTHR31896">
    <property type="entry name" value="FAMILY REGULATORY PROTEIN, PUTATIVE (AFU_ORTHOLOGUE AFUA_3G14730)-RELATED"/>
    <property type="match status" value="1"/>
</dbReference>
<dbReference type="GO" id="GO:0016740">
    <property type="term" value="F:transferase activity"/>
    <property type="evidence" value="ECO:0007669"/>
    <property type="project" value="UniProtKB-KW"/>
</dbReference>
<organism evidence="4 5">
    <name type="scientific">Trichoderma asperellum (strain ATCC 204424 / CBS 433.97 / NBRC 101777)</name>
    <dbReference type="NCBI Taxonomy" id="1042311"/>
    <lineage>
        <taxon>Eukaryota</taxon>
        <taxon>Fungi</taxon>
        <taxon>Dikarya</taxon>
        <taxon>Ascomycota</taxon>
        <taxon>Pezizomycotina</taxon>
        <taxon>Sordariomycetes</taxon>
        <taxon>Hypocreomycetidae</taxon>
        <taxon>Hypocreales</taxon>
        <taxon>Hypocreaceae</taxon>
        <taxon>Trichoderma</taxon>
    </lineage>
</organism>
<proteinExistence type="predicted"/>
<gene>
    <name evidence="4" type="ORF">M441DRAFT_58464</name>
</gene>
<dbReference type="InterPro" id="IPR023213">
    <property type="entry name" value="CAT-like_dom_sf"/>
</dbReference>
<accession>A0A2T3Z889</accession>
<dbReference type="OrthoDB" id="1862401at2759"/>
<dbReference type="Proteomes" id="UP000240493">
    <property type="component" value="Unassembled WGS sequence"/>
</dbReference>
<sequence>MEDFSKYQDVMGQLMFLKTYTQIVFGFPTPETLSDEVITKDLEAAAKELTDAFPWLSGHVIREGAAPGKTGLAKIVPYAPGTRLTPVVAKDCRKLCPSFQSIVDAGAPMSMLDGEILSSRDGIPYGYDESIEPAPVLLIQANFIEGGVLVTFAGQHNILDMNGLAQLIRLFARVSGGEPLTQLELEQGNRDRRNVVRLLNPDEPKTDLTPFRVQKKTSDPDPDSASSPPPEYRWVYFHFPGSNLTELKRVASTPGSWVSTDDALSALVCQRITAVRVQRLGSGPPGATATFCRAINSRRYLETPVPPEYMGHMVYCIDRTLPLNDAAGAMDLPVLAGRFRDDIKNLQPVAIHSFATALAESEDKGALVYGALLEPSKYDVMFSSWAGQGLYQQSFGKLGKPSIAKRHKFKPMEGLIYFMPRTDAGDIDVAVCLREEDIDRLKVDEVLTKYGKYVG</sequence>
<evidence type="ECO:0000313" key="5">
    <source>
        <dbReference type="Proteomes" id="UP000240493"/>
    </source>
</evidence>
<dbReference type="Pfam" id="PF22664">
    <property type="entry name" value="TRI-like_N"/>
    <property type="match status" value="1"/>
</dbReference>
<dbReference type="InterPro" id="IPR051283">
    <property type="entry name" value="Sec_Metabolite_Acyltrans"/>
</dbReference>
<dbReference type="PANTHER" id="PTHR31896:SF64">
    <property type="entry name" value="TRICHOTHECENE 3-O-ACETYLTRANSFERASE"/>
    <property type="match status" value="1"/>
</dbReference>
<dbReference type="InterPro" id="IPR054710">
    <property type="entry name" value="Tri101-like_N"/>
</dbReference>
<feature type="domain" description="Trichothecene 3-O-acetyltransferase-like N-terminal" evidence="3">
    <location>
        <begin position="20"/>
        <end position="173"/>
    </location>
</feature>
<name>A0A2T3Z889_TRIA4</name>
<evidence type="ECO:0000313" key="4">
    <source>
        <dbReference type="EMBL" id="PTB41018.1"/>
    </source>
</evidence>
<keyword evidence="1" id="KW-0808">Transferase</keyword>
<protein>
    <recommendedName>
        <fullName evidence="3">Trichothecene 3-O-acetyltransferase-like N-terminal domain-containing protein</fullName>
    </recommendedName>
</protein>
<dbReference type="AlphaFoldDB" id="A0A2T3Z889"/>
<evidence type="ECO:0000256" key="2">
    <source>
        <dbReference type="SAM" id="MobiDB-lite"/>
    </source>
</evidence>
<evidence type="ECO:0000259" key="3">
    <source>
        <dbReference type="Pfam" id="PF22664"/>
    </source>
</evidence>
<dbReference type="STRING" id="1042311.A0A2T3Z889"/>
<feature type="region of interest" description="Disordered" evidence="2">
    <location>
        <begin position="201"/>
        <end position="229"/>
    </location>
</feature>
<dbReference type="Gene3D" id="3.30.559.10">
    <property type="entry name" value="Chloramphenicol acetyltransferase-like domain"/>
    <property type="match status" value="2"/>
</dbReference>